<dbReference type="RefSeq" id="WP_013278846.1">
    <property type="nucleotide sequence ID" value="NC_014378.1"/>
</dbReference>
<proteinExistence type="predicted"/>
<sequence>MLAVSSCLLGCDCKYNGGDNEDKQVLKLTEIKPVIPICPEELGQLPTPRPPAEIKNGDGHDVLDGRAQVVDKQGRDVTNEFIEGAYQSLQQVRMNGITAVVLKSRSPSCGKGRIYTGDFSGDLKDGDGVTTALFKRNGIKVYNEDEIGKLL</sequence>
<dbReference type="EMBL" id="CP002105">
    <property type="protein sequence ID" value="ADL13401.1"/>
    <property type="molecule type" value="Genomic_DNA"/>
</dbReference>
<dbReference type="OrthoDB" id="9797779at2"/>
<dbReference type="Pfam" id="PF04463">
    <property type="entry name" value="2-thiour_desulf"/>
    <property type="match status" value="1"/>
</dbReference>
<dbReference type="eggNOG" id="COG1683">
    <property type="taxonomic scope" value="Bacteria"/>
</dbReference>
<dbReference type="PANTHER" id="PTHR30087:SF1">
    <property type="entry name" value="HYPOTHETICAL CYTOSOLIC PROTEIN"/>
    <property type="match status" value="1"/>
</dbReference>
<dbReference type="STRING" id="574087.Acear_1898"/>
<name>D9QSD8_ACEAZ</name>
<evidence type="ECO:0000313" key="2">
    <source>
        <dbReference type="Proteomes" id="UP000001661"/>
    </source>
</evidence>
<reference evidence="1 2" key="1">
    <citation type="journal article" date="2010" name="Stand. Genomic Sci.">
        <title>Complete genome sequence of Acetohalobium arabaticum type strain (Z-7288).</title>
        <authorList>
            <person name="Sikorski J."/>
            <person name="Lapidus A."/>
            <person name="Chertkov O."/>
            <person name="Lucas S."/>
            <person name="Copeland A."/>
            <person name="Glavina Del Rio T."/>
            <person name="Nolan M."/>
            <person name="Tice H."/>
            <person name="Cheng J.F."/>
            <person name="Han C."/>
            <person name="Brambilla E."/>
            <person name="Pitluck S."/>
            <person name="Liolios K."/>
            <person name="Ivanova N."/>
            <person name="Mavromatis K."/>
            <person name="Mikhailova N."/>
            <person name="Pati A."/>
            <person name="Bruce D."/>
            <person name="Detter C."/>
            <person name="Tapia R."/>
            <person name="Goodwin L."/>
            <person name="Chen A."/>
            <person name="Palaniappan K."/>
            <person name="Land M."/>
            <person name="Hauser L."/>
            <person name="Chang Y.J."/>
            <person name="Jeffries C.D."/>
            <person name="Rohde M."/>
            <person name="Goker M."/>
            <person name="Spring S."/>
            <person name="Woyke T."/>
            <person name="Bristow J."/>
            <person name="Eisen J.A."/>
            <person name="Markowitz V."/>
            <person name="Hugenholtz P."/>
            <person name="Kyrpides N.C."/>
            <person name="Klenk H.P."/>
        </authorList>
    </citation>
    <scope>NUCLEOTIDE SEQUENCE [LARGE SCALE GENOMIC DNA]</scope>
    <source>
        <strain evidence="2">ATCC 49924 / DSM 5501 / Z-7288</strain>
    </source>
</reference>
<dbReference type="AlphaFoldDB" id="D9QSD8"/>
<dbReference type="PANTHER" id="PTHR30087">
    <property type="entry name" value="INNER MEMBRANE PROTEIN"/>
    <property type="match status" value="1"/>
</dbReference>
<dbReference type="HOGENOM" id="CLU_076318_1_1_9"/>
<organism evidence="1 2">
    <name type="scientific">Acetohalobium arabaticum (strain ATCC 49924 / DSM 5501 / Z-7288)</name>
    <dbReference type="NCBI Taxonomy" id="574087"/>
    <lineage>
        <taxon>Bacteria</taxon>
        <taxon>Bacillati</taxon>
        <taxon>Bacillota</taxon>
        <taxon>Clostridia</taxon>
        <taxon>Halanaerobiales</taxon>
        <taxon>Halobacteroidaceae</taxon>
        <taxon>Acetohalobium</taxon>
    </lineage>
</organism>
<keyword evidence="2" id="KW-1185">Reference proteome</keyword>
<dbReference type="KEGG" id="aar:Acear_1898"/>
<gene>
    <name evidence="1" type="ordered locus">Acear_1898</name>
</gene>
<evidence type="ECO:0000313" key="1">
    <source>
        <dbReference type="EMBL" id="ADL13401.1"/>
    </source>
</evidence>
<dbReference type="InterPro" id="IPR007553">
    <property type="entry name" value="2-thiour_desulf"/>
</dbReference>
<dbReference type="Proteomes" id="UP000001661">
    <property type="component" value="Chromosome"/>
</dbReference>
<protein>
    <submittedName>
        <fullName evidence="1">Uncharacterized protein</fullName>
    </submittedName>
</protein>
<accession>D9QSD8</accession>